<gene>
    <name evidence="14" type="primary">dsbB</name>
    <name evidence="16" type="ORF">J2T57_002083</name>
</gene>
<keyword evidence="17" id="KW-1185">Reference proteome</keyword>
<dbReference type="InterPro" id="IPR022920">
    <property type="entry name" value="Disulphide_bond_form_DsbB"/>
</dbReference>
<keyword evidence="9 14" id="KW-0560">Oxidoreductase</keyword>
<keyword evidence="8 14" id="KW-1133">Transmembrane helix</keyword>
<keyword evidence="12 14" id="KW-0143">Chaperone</keyword>
<keyword evidence="10 14" id="KW-0472">Membrane</keyword>
<dbReference type="GO" id="GO:0009055">
    <property type="term" value="F:electron transfer activity"/>
    <property type="evidence" value="ECO:0007669"/>
    <property type="project" value="UniProtKB-UniRule"/>
</dbReference>
<reference evidence="16" key="1">
    <citation type="submission" date="2022-03" db="EMBL/GenBank/DDBJ databases">
        <title>Genomic Encyclopedia of Type Strains, Phase III (KMG-III): the genomes of soil and plant-associated and newly described type strains.</title>
        <authorList>
            <person name="Whitman W."/>
        </authorList>
    </citation>
    <scope>NUCLEOTIDE SEQUENCE</scope>
    <source>
        <strain evidence="16">ANL 6-2</strain>
    </source>
</reference>
<comment type="similarity">
    <text evidence="2 14">Belongs to the DsbB family.</text>
</comment>
<evidence type="ECO:0000256" key="14">
    <source>
        <dbReference type="HAMAP-Rule" id="MF_00286"/>
    </source>
</evidence>
<feature type="topological domain" description="Cytoplasmic" evidence="14">
    <location>
        <begin position="67"/>
        <end position="72"/>
    </location>
</feature>
<dbReference type="Gene3D" id="1.20.1550.10">
    <property type="entry name" value="DsbB-like"/>
    <property type="match status" value="1"/>
</dbReference>
<evidence type="ECO:0000256" key="7">
    <source>
        <dbReference type="ARBA" id="ARBA00022982"/>
    </source>
</evidence>
<dbReference type="GO" id="GO:0006457">
    <property type="term" value="P:protein folding"/>
    <property type="evidence" value="ECO:0007669"/>
    <property type="project" value="InterPro"/>
</dbReference>
<accession>A0AAE3KAY7</accession>
<evidence type="ECO:0000256" key="15">
    <source>
        <dbReference type="SAM" id="Phobius"/>
    </source>
</evidence>
<evidence type="ECO:0000256" key="13">
    <source>
        <dbReference type="ARBA" id="ARBA00023284"/>
    </source>
</evidence>
<dbReference type="PANTHER" id="PTHR36570">
    <property type="entry name" value="DISULFIDE BOND FORMATION PROTEIN B"/>
    <property type="match status" value="1"/>
</dbReference>
<dbReference type="Proteomes" id="UP001205843">
    <property type="component" value="Unassembled WGS sequence"/>
</dbReference>
<feature type="topological domain" description="Cytoplasmic" evidence="14">
    <location>
        <begin position="166"/>
        <end position="173"/>
    </location>
</feature>
<dbReference type="AlphaFoldDB" id="A0AAE3KAY7"/>
<keyword evidence="11 14" id="KW-1015">Disulfide bond</keyword>
<dbReference type="InterPro" id="IPR023380">
    <property type="entry name" value="DsbB-like_sf"/>
</dbReference>
<evidence type="ECO:0000256" key="11">
    <source>
        <dbReference type="ARBA" id="ARBA00023157"/>
    </source>
</evidence>
<dbReference type="EMBL" id="JALJXV010000004">
    <property type="protein sequence ID" value="MCP1674945.1"/>
    <property type="molecule type" value="Genomic_DNA"/>
</dbReference>
<feature type="transmembrane region" description="Helical" evidence="15">
    <location>
        <begin position="144"/>
        <end position="164"/>
    </location>
</feature>
<feature type="transmembrane region" description="Helical" evidence="15">
    <location>
        <begin position="75"/>
        <end position="94"/>
    </location>
</feature>
<evidence type="ECO:0000256" key="3">
    <source>
        <dbReference type="ARBA" id="ARBA00022448"/>
    </source>
</evidence>
<evidence type="ECO:0000256" key="5">
    <source>
        <dbReference type="ARBA" id="ARBA00022519"/>
    </source>
</evidence>
<dbReference type="GO" id="GO:0005886">
    <property type="term" value="C:plasma membrane"/>
    <property type="evidence" value="ECO:0007669"/>
    <property type="project" value="UniProtKB-SubCell"/>
</dbReference>
<evidence type="ECO:0000256" key="4">
    <source>
        <dbReference type="ARBA" id="ARBA00022475"/>
    </source>
</evidence>
<protein>
    <recommendedName>
        <fullName evidence="14">Disulfide bond formation protein B</fullName>
    </recommendedName>
    <alternativeName>
        <fullName evidence="14">Disulfide oxidoreductase</fullName>
    </alternativeName>
</protein>
<evidence type="ECO:0000256" key="6">
    <source>
        <dbReference type="ARBA" id="ARBA00022692"/>
    </source>
</evidence>
<evidence type="ECO:0000256" key="2">
    <source>
        <dbReference type="ARBA" id="ARBA00008823"/>
    </source>
</evidence>
<dbReference type="SUPFAM" id="SSF158442">
    <property type="entry name" value="DsbB-like"/>
    <property type="match status" value="1"/>
</dbReference>
<dbReference type="InterPro" id="IPR050183">
    <property type="entry name" value="DsbB"/>
</dbReference>
<comment type="caution">
    <text evidence="16">The sequence shown here is derived from an EMBL/GenBank/DDBJ whole genome shotgun (WGS) entry which is preliminary data.</text>
</comment>
<proteinExistence type="inferred from homology"/>
<name>A0AAE3KAY7_9GAMM</name>
<feature type="transmembrane region" description="Helical" evidence="15">
    <location>
        <begin position="45"/>
        <end position="63"/>
    </location>
</feature>
<feature type="disulfide bond" description="Redox-active" evidence="14">
    <location>
        <begin position="41"/>
        <end position="44"/>
    </location>
</feature>
<comment type="caution">
    <text evidence="14">Lacks conserved residue(s) required for the propagation of feature annotation.</text>
</comment>
<feature type="topological domain" description="Periplasmic" evidence="14">
    <location>
        <begin position="32"/>
        <end position="49"/>
    </location>
</feature>
<dbReference type="PANTHER" id="PTHR36570:SF3">
    <property type="entry name" value="DISULFIDE BOND FORMATION PROTEIN B"/>
    <property type="match status" value="1"/>
</dbReference>
<dbReference type="RefSeq" id="WP_253477588.1">
    <property type="nucleotide sequence ID" value="NZ_JALJXV010000004.1"/>
</dbReference>
<evidence type="ECO:0000256" key="10">
    <source>
        <dbReference type="ARBA" id="ARBA00023136"/>
    </source>
</evidence>
<keyword evidence="6 14" id="KW-0812">Transmembrane</keyword>
<keyword evidence="7 14" id="KW-0249">Electron transport</keyword>
<keyword evidence="3 14" id="KW-0813">Transport</keyword>
<dbReference type="InterPro" id="IPR003752">
    <property type="entry name" value="DiS_bond_form_DsbB/BdbC"/>
</dbReference>
<feature type="transmembrane region" description="Helical" evidence="15">
    <location>
        <begin position="12"/>
        <end position="33"/>
    </location>
</feature>
<keyword evidence="13 14" id="KW-0676">Redox-active center</keyword>
<dbReference type="Pfam" id="PF02600">
    <property type="entry name" value="DsbB"/>
    <property type="match status" value="1"/>
</dbReference>
<comment type="function">
    <text evidence="14">Required for disulfide bond formation in some periplasmic proteins. Acts by oxidizing the DsbA protein.</text>
</comment>
<evidence type="ECO:0000313" key="17">
    <source>
        <dbReference type="Proteomes" id="UP001205843"/>
    </source>
</evidence>
<sequence>MTVSWIEWRRLRGANMLGFLACAGLLGGAYYLEFVVGMEPCPLCILQRLAMFALGIVFLLAVVHGPRGRGRFGYAFLILLSAGTGAAIAVRHLWLQSLPPDQVPACGPGLDFMVEAFPLQEVLMMVLEGSGECAEVETLFGVTLPGWTLAAFVIVGLYGFWVNVKPRERLIWA</sequence>
<dbReference type="GO" id="GO:0015035">
    <property type="term" value="F:protein-disulfide reductase activity"/>
    <property type="evidence" value="ECO:0007669"/>
    <property type="project" value="UniProtKB-UniRule"/>
</dbReference>
<evidence type="ECO:0000256" key="12">
    <source>
        <dbReference type="ARBA" id="ARBA00023186"/>
    </source>
</evidence>
<organism evidence="16 17">
    <name type="scientific">Natronocella acetinitrilica</name>
    <dbReference type="NCBI Taxonomy" id="414046"/>
    <lineage>
        <taxon>Bacteria</taxon>
        <taxon>Pseudomonadati</taxon>
        <taxon>Pseudomonadota</taxon>
        <taxon>Gammaproteobacteria</taxon>
        <taxon>Chromatiales</taxon>
        <taxon>Ectothiorhodospiraceae</taxon>
        <taxon>Natronocella</taxon>
    </lineage>
</organism>
<evidence type="ECO:0000256" key="1">
    <source>
        <dbReference type="ARBA" id="ARBA00004429"/>
    </source>
</evidence>
<feature type="topological domain" description="Cytoplasmic" evidence="14">
    <location>
        <begin position="1"/>
        <end position="14"/>
    </location>
</feature>
<dbReference type="HAMAP" id="MF_00286">
    <property type="entry name" value="DsbB"/>
    <property type="match status" value="1"/>
</dbReference>
<keyword evidence="5" id="KW-0997">Cell inner membrane</keyword>
<comment type="subcellular location">
    <subcellularLocation>
        <location evidence="1">Cell inner membrane</location>
        <topology evidence="1">Multi-pass membrane protein</topology>
    </subcellularLocation>
    <subcellularLocation>
        <location evidence="14">Cell membrane</location>
        <topology evidence="14">Multi-pass membrane protein</topology>
    </subcellularLocation>
</comment>
<keyword evidence="4 14" id="KW-1003">Cell membrane</keyword>
<evidence type="ECO:0000256" key="9">
    <source>
        <dbReference type="ARBA" id="ARBA00023002"/>
    </source>
</evidence>
<evidence type="ECO:0000256" key="8">
    <source>
        <dbReference type="ARBA" id="ARBA00022989"/>
    </source>
</evidence>
<evidence type="ECO:0000313" key="16">
    <source>
        <dbReference type="EMBL" id="MCP1674945.1"/>
    </source>
</evidence>